<dbReference type="AlphaFoldDB" id="A0A2P6VKK3"/>
<evidence type="ECO:0000256" key="1">
    <source>
        <dbReference type="SAM" id="MobiDB-lite"/>
    </source>
</evidence>
<organism evidence="3 4">
    <name type="scientific">Micractinium conductrix</name>
    <dbReference type="NCBI Taxonomy" id="554055"/>
    <lineage>
        <taxon>Eukaryota</taxon>
        <taxon>Viridiplantae</taxon>
        <taxon>Chlorophyta</taxon>
        <taxon>core chlorophytes</taxon>
        <taxon>Trebouxiophyceae</taxon>
        <taxon>Chlorellales</taxon>
        <taxon>Chlorellaceae</taxon>
        <taxon>Chlorella clade</taxon>
        <taxon>Micractinium</taxon>
    </lineage>
</organism>
<gene>
    <name evidence="3" type="ORF">C2E20_2092</name>
</gene>
<proteinExistence type="predicted"/>
<dbReference type="Proteomes" id="UP000239649">
    <property type="component" value="Unassembled WGS sequence"/>
</dbReference>
<feature type="compositionally biased region" description="Basic and acidic residues" evidence="1">
    <location>
        <begin position="60"/>
        <end position="69"/>
    </location>
</feature>
<sequence length="665" mass="73897">MVYWGVYGRLRPMVSEQDLLRQGKNLPGGAQALRDMIEGERLEELNPDGGATARVSGDIGARDEPRQEPEAGQGVEQEEPAAEQVERAAAVLDTFEGEGRVRQPEDGGGDAGAGGGAEPRGGGSGEEPITGGSRRFALTKDMVSKVAVDNAVMVTWANYHYRDFVMNWVTHLQDVGCTAFIVGAMDDKLLDFLLDRGVPTFSMSSGLTLEDFGWGTPTFHKMGREKINLIYAFTKMGFDVLISDVDTVWLRNPLPYMAQYPDADILSSSDHLLNTATDEGLEKWPDASSAANIGIMLFRPKGHDLAAEWVRSLENDANYWDQNAFNDLMRRGSSPLPNRADRLFGCYDKKLKCGILPVSIFCSGHTGFTQDMPGKLSLHPYVVHATFQFSGTPGKRHRMRERLWWNDPAEYFSHAKGFVVYDYDVPQPLLEAVRSMERNFTLEATQPHFDLVNHQLRQLRVLFALGMITGRAVVLPRLQCGMDRWWAPHDGTIPGSGLELPYVCPADHVLDLEAMSREVDEVDFQFREYSFLENAKAAELHESTLELTVCQEGNAGCSDGSSGGATEKLQPGLNDQQLKAALAAGPAVQAKVLRISGGIERLFAGWVQEEEQERFKRRLDGYGSIWCCVNAHPGHIWYDFFWDVSPHQDRHGRAINATWQPLTGP</sequence>
<feature type="domain" description="Nucleotide-diphospho-sugar transferase" evidence="2">
    <location>
        <begin position="179"/>
        <end position="399"/>
    </location>
</feature>
<dbReference type="InterPro" id="IPR053250">
    <property type="entry name" value="Glycosyltransferase_77"/>
</dbReference>
<dbReference type="STRING" id="554055.A0A2P6VKK3"/>
<feature type="compositionally biased region" description="Gly residues" evidence="1">
    <location>
        <begin position="109"/>
        <end position="125"/>
    </location>
</feature>
<dbReference type="GO" id="GO:0005794">
    <property type="term" value="C:Golgi apparatus"/>
    <property type="evidence" value="ECO:0007669"/>
    <property type="project" value="TreeGrafter"/>
</dbReference>
<dbReference type="InterPro" id="IPR005069">
    <property type="entry name" value="Nucl-diP-sugar_transferase"/>
</dbReference>
<dbReference type="Pfam" id="PF03407">
    <property type="entry name" value="Nucleotid_trans"/>
    <property type="match status" value="1"/>
</dbReference>
<feature type="region of interest" description="Disordered" evidence="1">
    <location>
        <begin position="43"/>
        <end position="132"/>
    </location>
</feature>
<comment type="caution">
    <text evidence="3">The sequence shown here is derived from an EMBL/GenBank/DDBJ whole genome shotgun (WGS) entry which is preliminary data.</text>
</comment>
<protein>
    <submittedName>
        <fullName evidence="3">Glycosyltransferase family 77</fullName>
    </submittedName>
</protein>
<keyword evidence="4" id="KW-1185">Reference proteome</keyword>
<reference evidence="3 4" key="1">
    <citation type="journal article" date="2018" name="Plant J.">
        <title>Genome sequences of Chlorella sorokiniana UTEX 1602 and Micractinium conductrix SAG 241.80: implications to maltose excretion by a green alga.</title>
        <authorList>
            <person name="Arriola M.B."/>
            <person name="Velmurugan N."/>
            <person name="Zhang Y."/>
            <person name="Plunkett M.H."/>
            <person name="Hondzo H."/>
            <person name="Barney B.M."/>
        </authorList>
    </citation>
    <scope>NUCLEOTIDE SEQUENCE [LARGE SCALE GENOMIC DNA]</scope>
    <source>
        <strain evidence="3 4">SAG 241.80</strain>
    </source>
</reference>
<dbReference type="GO" id="GO:0052636">
    <property type="term" value="F:arabinosyltransferase activity"/>
    <property type="evidence" value="ECO:0007669"/>
    <property type="project" value="TreeGrafter"/>
</dbReference>
<dbReference type="EMBL" id="LHPF02000004">
    <property type="protein sequence ID" value="PSC74619.1"/>
    <property type="molecule type" value="Genomic_DNA"/>
</dbReference>
<dbReference type="PANTHER" id="PTHR46936:SF1">
    <property type="entry name" value="ARABINOSYLTRANSFERASE XEG113"/>
    <property type="match status" value="1"/>
</dbReference>
<accession>A0A2P6VKK3</accession>
<evidence type="ECO:0000313" key="3">
    <source>
        <dbReference type="EMBL" id="PSC74619.1"/>
    </source>
</evidence>
<evidence type="ECO:0000313" key="4">
    <source>
        <dbReference type="Proteomes" id="UP000239649"/>
    </source>
</evidence>
<dbReference type="GO" id="GO:0052325">
    <property type="term" value="P:cell wall pectin biosynthetic process"/>
    <property type="evidence" value="ECO:0007669"/>
    <property type="project" value="TreeGrafter"/>
</dbReference>
<dbReference type="PANTHER" id="PTHR46936">
    <property type="entry name" value="ARABINOSYLTRANSFERASE XEG113"/>
    <property type="match status" value="1"/>
</dbReference>
<evidence type="ECO:0000259" key="2">
    <source>
        <dbReference type="Pfam" id="PF03407"/>
    </source>
</evidence>
<dbReference type="OrthoDB" id="540503at2759"/>
<name>A0A2P6VKK3_9CHLO</name>